<organism evidence="3 4">
    <name type="scientific">Nocardia thailandica</name>
    <dbReference type="NCBI Taxonomy" id="257275"/>
    <lineage>
        <taxon>Bacteria</taxon>
        <taxon>Bacillati</taxon>
        <taxon>Actinomycetota</taxon>
        <taxon>Actinomycetes</taxon>
        <taxon>Mycobacteriales</taxon>
        <taxon>Nocardiaceae</taxon>
        <taxon>Nocardia</taxon>
    </lineage>
</organism>
<evidence type="ECO:0000313" key="4">
    <source>
        <dbReference type="Proteomes" id="UP001601444"/>
    </source>
</evidence>
<evidence type="ECO:0000256" key="1">
    <source>
        <dbReference type="SAM" id="MobiDB-lite"/>
    </source>
</evidence>
<protein>
    <submittedName>
        <fullName evidence="3">Type VII secretion-associated protein</fullName>
    </submittedName>
</protein>
<feature type="transmembrane region" description="Helical" evidence="2">
    <location>
        <begin position="281"/>
        <end position="303"/>
    </location>
</feature>
<gene>
    <name evidence="3" type="ORF">ACFYTF_07190</name>
</gene>
<sequence>MSEIELVIGEARVWARGARTHWDGAPSVVPSSDGRGLVAGEPLTHQGQAASVVQHLAGDRIALRPTVVPSIADSAVAVLGSVFDNLRVGTPCDRITVVCPTVWGARERDVFATAAAGFAHEIAFEEIALRASELDPATQRSRRTIVIEIGLLSTAVSAVTYDHQGTHIESSEYEPTLGADDLRDDSRSIALAELLRRVSPGGQADVVQIFGSSDPAVLSRIAGVVEGVYGADAQLSSFAERDLFRVSSGISDRPVVPSAPEWMEPLRARAAAIEPRSRTPWYLAAAAAAVVIGIGAVVAVVAVSSGDPDPASTVAAATPTPSSSATSSLPRPTTTARSTTVALGKLESGVPAGWSRSDDPGRLILVSDNGARGRIIVTQKPVDAGAGYDEVAADLDAQIARKPAGTVTAVQRDVVFGGRPGLAYEERPADGSTVQWHVLIDRGTQISVGCQYPAGGRDAIVPACEAVTGSVRIAP</sequence>
<dbReference type="EMBL" id="JBIAMX010000003">
    <property type="protein sequence ID" value="MFF0542606.1"/>
    <property type="molecule type" value="Genomic_DNA"/>
</dbReference>
<dbReference type="Proteomes" id="UP001601444">
    <property type="component" value="Unassembled WGS sequence"/>
</dbReference>
<feature type="compositionally biased region" description="Low complexity" evidence="1">
    <location>
        <begin position="310"/>
        <end position="337"/>
    </location>
</feature>
<dbReference type="NCBIfam" id="TIGR03931">
    <property type="entry name" value="T7SS_Rv3446c"/>
    <property type="match status" value="1"/>
</dbReference>
<keyword evidence="2" id="KW-0472">Membrane</keyword>
<evidence type="ECO:0000256" key="2">
    <source>
        <dbReference type="SAM" id="Phobius"/>
    </source>
</evidence>
<keyword evidence="2" id="KW-0812">Transmembrane</keyword>
<keyword evidence="2" id="KW-1133">Transmembrane helix</keyword>
<dbReference type="RefSeq" id="WP_387699441.1">
    <property type="nucleotide sequence ID" value="NZ_JBIAMX010000003.1"/>
</dbReference>
<keyword evidence="4" id="KW-1185">Reference proteome</keyword>
<name>A0ABW6PJN0_9NOCA</name>
<feature type="region of interest" description="Disordered" evidence="1">
    <location>
        <begin position="309"/>
        <end position="337"/>
    </location>
</feature>
<comment type="caution">
    <text evidence="3">The sequence shown here is derived from an EMBL/GenBank/DDBJ whole genome shotgun (WGS) entry which is preliminary data.</text>
</comment>
<evidence type="ECO:0000313" key="3">
    <source>
        <dbReference type="EMBL" id="MFF0542606.1"/>
    </source>
</evidence>
<dbReference type="InterPro" id="IPR023840">
    <property type="entry name" value="T7SS_Rv3446c"/>
</dbReference>
<reference evidence="3 4" key="1">
    <citation type="submission" date="2024-10" db="EMBL/GenBank/DDBJ databases">
        <title>The Natural Products Discovery Center: Release of the First 8490 Sequenced Strains for Exploring Actinobacteria Biosynthetic Diversity.</title>
        <authorList>
            <person name="Kalkreuter E."/>
            <person name="Kautsar S.A."/>
            <person name="Yang D."/>
            <person name="Bader C.D."/>
            <person name="Teijaro C.N."/>
            <person name="Fluegel L."/>
            <person name="Davis C.M."/>
            <person name="Simpson J.R."/>
            <person name="Lauterbach L."/>
            <person name="Steele A.D."/>
            <person name="Gui C."/>
            <person name="Meng S."/>
            <person name="Li G."/>
            <person name="Viehrig K."/>
            <person name="Ye F."/>
            <person name="Su P."/>
            <person name="Kiefer A.F."/>
            <person name="Nichols A."/>
            <person name="Cepeda A.J."/>
            <person name="Yan W."/>
            <person name="Fan B."/>
            <person name="Jiang Y."/>
            <person name="Adhikari A."/>
            <person name="Zheng C.-J."/>
            <person name="Schuster L."/>
            <person name="Cowan T.M."/>
            <person name="Smanski M.J."/>
            <person name="Chevrette M.G."/>
            <person name="De Carvalho L.P.S."/>
            <person name="Shen B."/>
        </authorList>
    </citation>
    <scope>NUCLEOTIDE SEQUENCE [LARGE SCALE GENOMIC DNA]</scope>
    <source>
        <strain evidence="3 4">NPDC004045</strain>
    </source>
</reference>
<proteinExistence type="predicted"/>
<accession>A0ABW6PJN0</accession>